<feature type="transmembrane region" description="Helical" evidence="11">
    <location>
        <begin position="157"/>
        <end position="175"/>
    </location>
</feature>
<feature type="transmembrane region" description="Helical" evidence="11">
    <location>
        <begin position="1113"/>
        <end position="1131"/>
    </location>
</feature>
<keyword evidence="3 11" id="KW-0812">Transmembrane</keyword>
<feature type="transmembrane region" description="Helical" evidence="11">
    <location>
        <begin position="1201"/>
        <end position="1220"/>
    </location>
</feature>
<feature type="region of interest" description="Disordered" evidence="10">
    <location>
        <begin position="888"/>
        <end position="913"/>
    </location>
</feature>
<comment type="caution">
    <text evidence="14">The sequence shown here is derived from an EMBL/GenBank/DDBJ whole genome shotgun (WGS) entry which is preliminary data.</text>
</comment>
<feature type="transmembrane region" description="Helical" evidence="11">
    <location>
        <begin position="300"/>
        <end position="323"/>
    </location>
</feature>
<protein>
    <submittedName>
        <fullName evidence="14">1586_t:CDS:1</fullName>
    </submittedName>
</protein>
<dbReference type="InterPro" id="IPR036640">
    <property type="entry name" value="ABC1_TM_sf"/>
</dbReference>
<evidence type="ECO:0000256" key="11">
    <source>
        <dbReference type="SAM" id="Phobius"/>
    </source>
</evidence>
<dbReference type="Proteomes" id="UP000789572">
    <property type="component" value="Unassembled WGS sequence"/>
</dbReference>
<evidence type="ECO:0000256" key="5">
    <source>
        <dbReference type="ARBA" id="ARBA00022741"/>
    </source>
</evidence>
<dbReference type="InterPro" id="IPR050173">
    <property type="entry name" value="ABC_transporter_C-like"/>
</dbReference>
<keyword evidence="9" id="KW-0325">Glycoprotein</keyword>
<dbReference type="SUPFAM" id="SSF90123">
    <property type="entry name" value="ABC transporter transmembrane region"/>
    <property type="match status" value="2"/>
</dbReference>
<dbReference type="GO" id="GO:0140359">
    <property type="term" value="F:ABC-type transporter activity"/>
    <property type="evidence" value="ECO:0007669"/>
    <property type="project" value="InterPro"/>
</dbReference>
<feature type="domain" description="ABC transmembrane type-1" evidence="13">
    <location>
        <begin position="947"/>
        <end position="1254"/>
    </location>
</feature>
<evidence type="ECO:0000259" key="12">
    <source>
        <dbReference type="PROSITE" id="PS50893"/>
    </source>
</evidence>
<dbReference type="InterPro" id="IPR003593">
    <property type="entry name" value="AAA+_ATPase"/>
</dbReference>
<dbReference type="CDD" id="cd03250">
    <property type="entry name" value="ABCC_MRP_domain1"/>
    <property type="match status" value="1"/>
</dbReference>
<dbReference type="GO" id="GO:0005524">
    <property type="term" value="F:ATP binding"/>
    <property type="evidence" value="ECO:0007669"/>
    <property type="project" value="UniProtKB-KW"/>
</dbReference>
<dbReference type="OrthoDB" id="6500128at2759"/>
<evidence type="ECO:0000256" key="8">
    <source>
        <dbReference type="ARBA" id="ARBA00023136"/>
    </source>
</evidence>
<organism evidence="14 15">
    <name type="scientific">Paraglomus occultum</name>
    <dbReference type="NCBI Taxonomy" id="144539"/>
    <lineage>
        <taxon>Eukaryota</taxon>
        <taxon>Fungi</taxon>
        <taxon>Fungi incertae sedis</taxon>
        <taxon>Mucoromycota</taxon>
        <taxon>Glomeromycotina</taxon>
        <taxon>Glomeromycetes</taxon>
        <taxon>Paraglomerales</taxon>
        <taxon>Paraglomeraceae</taxon>
        <taxon>Paraglomus</taxon>
    </lineage>
</organism>
<keyword evidence="15" id="KW-1185">Reference proteome</keyword>
<evidence type="ECO:0000256" key="7">
    <source>
        <dbReference type="ARBA" id="ARBA00022989"/>
    </source>
</evidence>
<dbReference type="Pfam" id="PF00664">
    <property type="entry name" value="ABC_membrane"/>
    <property type="match status" value="2"/>
</dbReference>
<feature type="transmembrane region" description="Helical" evidence="11">
    <location>
        <begin position="420"/>
        <end position="441"/>
    </location>
</feature>
<dbReference type="SUPFAM" id="SSF52540">
    <property type="entry name" value="P-loop containing nucleoside triphosphate hydrolases"/>
    <property type="match status" value="2"/>
</dbReference>
<dbReference type="GO" id="GO:0016887">
    <property type="term" value="F:ATP hydrolysis activity"/>
    <property type="evidence" value="ECO:0007669"/>
    <property type="project" value="InterPro"/>
</dbReference>
<evidence type="ECO:0000313" key="14">
    <source>
        <dbReference type="EMBL" id="CAG8528089.1"/>
    </source>
</evidence>
<feature type="transmembrane region" description="Helical" evidence="11">
    <location>
        <begin position="1089"/>
        <end position="1107"/>
    </location>
</feature>
<feature type="transmembrane region" description="Helical" evidence="11">
    <location>
        <begin position="257"/>
        <end position="280"/>
    </location>
</feature>
<keyword evidence="2" id="KW-0813">Transport</keyword>
<evidence type="ECO:0000256" key="9">
    <source>
        <dbReference type="ARBA" id="ARBA00023180"/>
    </source>
</evidence>
<feature type="transmembrane region" description="Helical" evidence="11">
    <location>
        <begin position="116"/>
        <end position="137"/>
    </location>
</feature>
<dbReference type="GO" id="GO:0000329">
    <property type="term" value="C:fungal-type vacuole membrane"/>
    <property type="evidence" value="ECO:0007669"/>
    <property type="project" value="TreeGrafter"/>
</dbReference>
<dbReference type="Gene3D" id="3.40.50.300">
    <property type="entry name" value="P-loop containing nucleotide triphosphate hydrolases"/>
    <property type="match status" value="2"/>
</dbReference>
<evidence type="ECO:0000256" key="6">
    <source>
        <dbReference type="ARBA" id="ARBA00022840"/>
    </source>
</evidence>
<dbReference type="CDD" id="cd18604">
    <property type="entry name" value="ABC_6TM_VMR1_D2_like"/>
    <property type="match status" value="1"/>
</dbReference>
<dbReference type="PROSITE" id="PS50929">
    <property type="entry name" value="ABC_TM1F"/>
    <property type="match status" value="2"/>
</dbReference>
<accession>A0A9N9FDF9</accession>
<dbReference type="InterPro" id="IPR003439">
    <property type="entry name" value="ABC_transporter-like_ATP-bd"/>
</dbReference>
<keyword evidence="7 11" id="KW-1133">Transmembrane helix</keyword>
<evidence type="ECO:0000256" key="10">
    <source>
        <dbReference type="SAM" id="MobiDB-lite"/>
    </source>
</evidence>
<dbReference type="PROSITE" id="PS00211">
    <property type="entry name" value="ABC_TRANSPORTER_1"/>
    <property type="match status" value="2"/>
</dbReference>
<feature type="transmembrane region" description="Helical" evidence="11">
    <location>
        <begin position="55"/>
        <end position="78"/>
    </location>
</feature>
<comment type="subcellular location">
    <subcellularLocation>
        <location evidence="1">Membrane</location>
        <topology evidence="1">Multi-pass membrane protein</topology>
    </subcellularLocation>
</comment>
<dbReference type="CDD" id="cd18596">
    <property type="entry name" value="ABC_6TM_VMR1_D1_like"/>
    <property type="match status" value="1"/>
</dbReference>
<feature type="domain" description="ABC transporter" evidence="12">
    <location>
        <begin position="1290"/>
        <end position="1536"/>
    </location>
</feature>
<reference evidence="14" key="1">
    <citation type="submission" date="2021-06" db="EMBL/GenBank/DDBJ databases">
        <authorList>
            <person name="Kallberg Y."/>
            <person name="Tangrot J."/>
            <person name="Rosling A."/>
        </authorList>
    </citation>
    <scope>NUCLEOTIDE SEQUENCE</scope>
    <source>
        <strain evidence="14">IA702</strain>
    </source>
</reference>
<feature type="domain" description="ABC transporter" evidence="12">
    <location>
        <begin position="612"/>
        <end position="858"/>
    </location>
</feature>
<dbReference type="SMART" id="SM00382">
    <property type="entry name" value="AAA"/>
    <property type="match status" value="2"/>
</dbReference>
<dbReference type="InterPro" id="IPR027417">
    <property type="entry name" value="P-loop_NTPase"/>
</dbReference>
<evidence type="ECO:0000313" key="15">
    <source>
        <dbReference type="Proteomes" id="UP000789572"/>
    </source>
</evidence>
<proteinExistence type="predicted"/>
<evidence type="ECO:0000256" key="2">
    <source>
        <dbReference type="ARBA" id="ARBA00022448"/>
    </source>
</evidence>
<dbReference type="CDD" id="cd03244">
    <property type="entry name" value="ABCC_MRP_domain2"/>
    <property type="match status" value="1"/>
</dbReference>
<feature type="domain" description="ABC transmembrane type-1" evidence="13">
    <location>
        <begin position="385"/>
        <end position="571"/>
    </location>
</feature>
<dbReference type="FunFam" id="1.20.1560.10:FF:000013">
    <property type="entry name" value="ABC transporter C family member 2"/>
    <property type="match status" value="1"/>
</dbReference>
<evidence type="ECO:0000256" key="1">
    <source>
        <dbReference type="ARBA" id="ARBA00004141"/>
    </source>
</evidence>
<dbReference type="InterPro" id="IPR017871">
    <property type="entry name" value="ABC_transporter-like_CS"/>
</dbReference>
<dbReference type="PANTHER" id="PTHR24223">
    <property type="entry name" value="ATP-BINDING CASSETTE SUB-FAMILY C"/>
    <property type="match status" value="1"/>
</dbReference>
<keyword evidence="5" id="KW-0547">Nucleotide-binding</keyword>
<keyword evidence="4" id="KW-0677">Repeat</keyword>
<keyword evidence="6" id="KW-0067">ATP-binding</keyword>
<evidence type="ECO:0000256" key="4">
    <source>
        <dbReference type="ARBA" id="ARBA00022737"/>
    </source>
</evidence>
<dbReference type="FunFam" id="3.40.50.300:FF:000565">
    <property type="entry name" value="ABC bile acid transporter"/>
    <property type="match status" value="1"/>
</dbReference>
<dbReference type="EMBL" id="CAJVPJ010000468">
    <property type="protein sequence ID" value="CAG8528089.1"/>
    <property type="molecule type" value="Genomic_DNA"/>
</dbReference>
<dbReference type="Gene3D" id="1.20.1560.10">
    <property type="entry name" value="ABC transporter type 1, transmembrane domain"/>
    <property type="match status" value="2"/>
</dbReference>
<dbReference type="PANTHER" id="PTHR24223:SF353">
    <property type="entry name" value="ABC TRANSPORTER ATP-BINDING PROTEIN_PERMEASE VMR1-RELATED"/>
    <property type="match status" value="1"/>
</dbReference>
<keyword evidence="8 11" id="KW-0472">Membrane</keyword>
<feature type="transmembrane region" description="Helical" evidence="11">
    <location>
        <begin position="507"/>
        <end position="532"/>
    </location>
</feature>
<dbReference type="Pfam" id="PF00005">
    <property type="entry name" value="ABC_tran"/>
    <property type="match status" value="2"/>
</dbReference>
<feature type="transmembrane region" description="Helical" evidence="11">
    <location>
        <begin position="90"/>
        <end position="109"/>
    </location>
</feature>
<dbReference type="FunFam" id="3.40.50.300:FF:000825">
    <property type="entry name" value="ABC bile acid transporter"/>
    <property type="match status" value="1"/>
</dbReference>
<name>A0A9N9FDF9_9GLOM</name>
<sequence>MDMSWIYVLPPALTACISSLILTIQLRKQHTFDSILLSGDSPDAGVRFSTVKRDAIVVAVTTLQSASFAFLVGFRLGATLESEVRFNPTYAAVFAVCWFYTLVLALLALRPKGRKWAWTLNGHLTAFFAVACLSSLWQLRVTYKETSDTDSLERLFATLNVILSFTSLSVTITTPKGPPLYCDGRPVTGSSYCSLWDFITFSYVSSLLKTAYLQDTLDESDLYQLPYSYRAFTLYHNFKKWRGSRLFVRLWHANRKLILLQLLFTATGAMLYYMPIFFFLRFLQFFEKYPTYENSLEKGYLYAIGMLMTNILLQVNVAQLWYWSSSALQVSVKSMLNAEIYSKSLKRRNVSGATLETDDDDDTEITEDADVDNSTKIIDKEATLGKITNLMAVDTNRVSEFCTWWISVVDSPIEIIVGTYFLYQLLGSACLFGLLVMIFTLPVNHYTAKHYAKTQDRLMKARDRRINLMNEVLQAIRIIKIFAWETSWENKILVLRDIELKELRNNFIYLTMFDLLWMASPILVAVVSFFWYTKIQAHVLTTSVAFASIAVFNELRFALNILPEAVMEALQAYVSLNRIEKFLNEDELKPPTAEDLENFNRIAFVDAAVKWNQSENKAISHDDLRKEFIMTELNFEFPVRELSIICGPTGSGKTLLLMSLLGETERLAGNIYCPRSPSDNTILSDNITPENWIIENGVAFVAQQSWLQNASIRDNILFGLPYHEVRYVQVVKMCALEKDLDMFEDGDLTEIGEKGLTLSGGQKQRVALARAVYSRARHILLDDVLSAVDAHTAMHLMSECIMGSLMTDRTRILVTHHVNLCLPSASYLVAVRDGKVSHVGDVDKLRELGKLAEIIEEVEENAEIKATTIELESSDDIDKALSHEQDESVASSGAAVNGDISSSQTNKKKSTGPKILVEKEARATGAVRFKIYKTYIITTGHIFFWSIVVLLFLATRSSQILESWWLKVWTGDTEQAESFGSLSMRQVDWALFEQMYISSEFNIERTNHDLTYYLTIYTLITLASVVFGIARFAVLYYGSLKTSRLLYKKLLKRIMRAPLRFFDTTPVGRILNRFSKDFETIDGNIIGDLAWFMNNTLMMVTTAMVITAITKEFVIAAVIFGIIYLVVGALFTRASRELKRMDSVSRSPLYTHFTETLAGVTTIRAFGATKRFMEEMLTRIDNNARPFFFVWLINRWLSMRFNVTGAFVSFIAAIFLLWNIDTVDAGLAGLSLSFAMNFTEQLMWAVRRYTSLEMSMNAMERVDEFSEIAQEPPEIVHPRPSAGWPYDGAITVENLEVKYAPDLEPVLHGISFEVGGGEKVGIVGRTGSGKSTFALAFFRFVDASAGRITIDGIDIASIGVHDLRSRMTIIPQDPTLFTGTIRSNLDPFDEHSEHAIREALERVQLLPSAGEIAEDSATLASASVFQSLETPVSEGGKNFSQGQRQLLCLARALLRRSKIILMDEATASVDFGTDEKIQEAIRSEFVDSTILCIAHRLRTVIDYDKILVLDQGKILEYDSPYNLITNSQSAFYKMCKNSGEYELLLSNAKGGGQLSEAEENTNS</sequence>
<dbReference type="InterPro" id="IPR011527">
    <property type="entry name" value="ABC1_TM_dom"/>
</dbReference>
<feature type="transmembrane region" description="Helical" evidence="11">
    <location>
        <begin position="6"/>
        <end position="24"/>
    </location>
</feature>
<feature type="transmembrane region" description="Helical" evidence="11">
    <location>
        <begin position="1014"/>
        <end position="1038"/>
    </location>
</feature>
<gene>
    <name evidence="14" type="ORF">POCULU_LOCUS3919</name>
</gene>
<feature type="transmembrane region" description="Helical" evidence="11">
    <location>
        <begin position="935"/>
        <end position="955"/>
    </location>
</feature>
<evidence type="ECO:0000256" key="3">
    <source>
        <dbReference type="ARBA" id="ARBA00022692"/>
    </source>
</evidence>
<evidence type="ECO:0000259" key="13">
    <source>
        <dbReference type="PROSITE" id="PS50929"/>
    </source>
</evidence>
<dbReference type="PROSITE" id="PS50893">
    <property type="entry name" value="ABC_TRANSPORTER_2"/>
    <property type="match status" value="2"/>
</dbReference>